<dbReference type="AlphaFoldDB" id="A0A3M7SAP5"/>
<dbReference type="EMBL" id="REGN01001757">
    <property type="protein sequence ID" value="RNA32727.1"/>
    <property type="molecule type" value="Genomic_DNA"/>
</dbReference>
<evidence type="ECO:0000313" key="1">
    <source>
        <dbReference type="EMBL" id="RNA32727.1"/>
    </source>
</evidence>
<dbReference type="Proteomes" id="UP000276133">
    <property type="component" value="Unassembled WGS sequence"/>
</dbReference>
<reference evidence="1 2" key="1">
    <citation type="journal article" date="2018" name="Sci. Rep.">
        <title>Genomic signatures of local adaptation to the degree of environmental predictability in rotifers.</title>
        <authorList>
            <person name="Franch-Gras L."/>
            <person name="Hahn C."/>
            <person name="Garcia-Roger E.M."/>
            <person name="Carmona M.J."/>
            <person name="Serra M."/>
            <person name="Gomez A."/>
        </authorList>
    </citation>
    <scope>NUCLEOTIDE SEQUENCE [LARGE SCALE GENOMIC DNA]</scope>
    <source>
        <strain evidence="1">HYR1</strain>
    </source>
</reference>
<name>A0A3M7SAP5_BRAPC</name>
<protein>
    <submittedName>
        <fullName evidence="1">Uncharacterized protein</fullName>
    </submittedName>
</protein>
<organism evidence="1 2">
    <name type="scientific">Brachionus plicatilis</name>
    <name type="common">Marine rotifer</name>
    <name type="synonym">Brachionus muelleri</name>
    <dbReference type="NCBI Taxonomy" id="10195"/>
    <lineage>
        <taxon>Eukaryota</taxon>
        <taxon>Metazoa</taxon>
        <taxon>Spiralia</taxon>
        <taxon>Gnathifera</taxon>
        <taxon>Rotifera</taxon>
        <taxon>Eurotatoria</taxon>
        <taxon>Monogononta</taxon>
        <taxon>Pseudotrocha</taxon>
        <taxon>Ploima</taxon>
        <taxon>Brachionidae</taxon>
        <taxon>Brachionus</taxon>
    </lineage>
</organism>
<sequence length="134" mass="15186">MRSIPLFVNLKPRVYVRPCTKYPTHGIKACVAKQGYTVEHGSDEIHAFDFIWFNIKLSQGISEQKSAIGKIMNHSLIFSNRRVPIEMFSMLVGLKNVNLSSKRDCLNKFVFVSIDLRRSLAFSKACLMSASLTT</sequence>
<gene>
    <name evidence="1" type="ORF">BpHYR1_013860</name>
</gene>
<keyword evidence="2" id="KW-1185">Reference proteome</keyword>
<proteinExistence type="predicted"/>
<accession>A0A3M7SAP5</accession>
<evidence type="ECO:0000313" key="2">
    <source>
        <dbReference type="Proteomes" id="UP000276133"/>
    </source>
</evidence>
<comment type="caution">
    <text evidence="1">The sequence shown here is derived from an EMBL/GenBank/DDBJ whole genome shotgun (WGS) entry which is preliminary data.</text>
</comment>